<evidence type="ECO:0000256" key="9">
    <source>
        <dbReference type="ARBA" id="ARBA00023098"/>
    </source>
</evidence>
<dbReference type="InterPro" id="IPR010071">
    <property type="entry name" value="AA_adenyl_dom"/>
</dbReference>
<dbReference type="Pfam" id="PF00550">
    <property type="entry name" value="PP-binding"/>
    <property type="match status" value="2"/>
</dbReference>
<dbReference type="Gene3D" id="3.30.559.30">
    <property type="entry name" value="Nonribosomal peptide synthetase, condensation domain"/>
    <property type="match status" value="1"/>
</dbReference>
<comment type="similarity">
    <text evidence="3">Belongs to the ATP-dependent AMP-binding enzyme family. MbtB subfamily.</text>
</comment>
<evidence type="ECO:0000256" key="11">
    <source>
        <dbReference type="SAM" id="MobiDB-lite"/>
    </source>
</evidence>
<evidence type="ECO:0000256" key="5">
    <source>
        <dbReference type="ARBA" id="ARBA00022450"/>
    </source>
</evidence>
<dbReference type="PANTHER" id="PTHR45527">
    <property type="entry name" value="NONRIBOSOMAL PEPTIDE SYNTHETASE"/>
    <property type="match status" value="1"/>
</dbReference>
<keyword evidence="8" id="KW-0276">Fatty acid metabolism</keyword>
<dbReference type="GO" id="GO:0044550">
    <property type="term" value="P:secondary metabolite biosynthetic process"/>
    <property type="evidence" value="ECO:0007669"/>
    <property type="project" value="TreeGrafter"/>
</dbReference>
<accession>A0A1C4WUM9</accession>
<dbReference type="Pfam" id="PF13193">
    <property type="entry name" value="AMP-binding_C"/>
    <property type="match status" value="1"/>
</dbReference>
<gene>
    <name evidence="13" type="ORF">GA0074695_2771</name>
</gene>
<dbReference type="Gene3D" id="3.30.559.10">
    <property type="entry name" value="Chloramphenicol acetyltransferase-like domain"/>
    <property type="match status" value="1"/>
</dbReference>
<evidence type="ECO:0000256" key="10">
    <source>
        <dbReference type="ARBA" id="ARBA00033440"/>
    </source>
</evidence>
<dbReference type="FunFam" id="3.30.559.30:FF:000006">
    <property type="entry name" value="Yersiniabactin polyketide/non-ribosomal peptide synthetase"/>
    <property type="match status" value="1"/>
</dbReference>
<dbReference type="SUPFAM" id="SSF52777">
    <property type="entry name" value="CoA-dependent acyltransferases"/>
    <property type="match status" value="2"/>
</dbReference>
<keyword evidence="6" id="KW-0597">Phosphoprotein</keyword>
<comment type="pathway">
    <text evidence="2">Siderophore biosynthesis; mycobactin biosynthesis.</text>
</comment>
<dbReference type="Gene3D" id="3.30.300.30">
    <property type="match status" value="3"/>
</dbReference>
<organism evidence="13 14">
    <name type="scientific">Micromonospora viridifaciens</name>
    <dbReference type="NCBI Taxonomy" id="1881"/>
    <lineage>
        <taxon>Bacteria</taxon>
        <taxon>Bacillati</taxon>
        <taxon>Actinomycetota</taxon>
        <taxon>Actinomycetes</taxon>
        <taxon>Micromonosporales</taxon>
        <taxon>Micromonosporaceae</taxon>
        <taxon>Micromonospora</taxon>
    </lineage>
</organism>
<keyword evidence="7" id="KW-0436">Ligase</keyword>
<dbReference type="Pfam" id="PF00501">
    <property type="entry name" value="AMP-binding"/>
    <property type="match status" value="2"/>
</dbReference>
<dbReference type="Gene3D" id="3.40.50.980">
    <property type="match status" value="2"/>
</dbReference>
<keyword evidence="14" id="KW-1185">Reference proteome</keyword>
<dbReference type="GO" id="GO:0000036">
    <property type="term" value="F:acyl carrier activity"/>
    <property type="evidence" value="ECO:0007669"/>
    <property type="project" value="TreeGrafter"/>
</dbReference>
<dbReference type="RefSeq" id="WP_089006614.1">
    <property type="nucleotide sequence ID" value="NZ_LT607411.1"/>
</dbReference>
<dbReference type="CDD" id="cd19535">
    <property type="entry name" value="Cyc_NRPS"/>
    <property type="match status" value="1"/>
</dbReference>
<dbReference type="InterPro" id="IPR036736">
    <property type="entry name" value="ACP-like_sf"/>
</dbReference>
<dbReference type="GO" id="GO:0016491">
    <property type="term" value="F:oxidoreductase activity"/>
    <property type="evidence" value="ECO:0007669"/>
    <property type="project" value="InterPro"/>
</dbReference>
<dbReference type="InterPro" id="IPR001242">
    <property type="entry name" value="Condensation_dom"/>
</dbReference>
<dbReference type="GO" id="GO:0071766">
    <property type="term" value="P:Actinobacterium-type cell wall biogenesis"/>
    <property type="evidence" value="ECO:0007669"/>
    <property type="project" value="UniProtKB-ARBA"/>
</dbReference>
<comment type="cofactor">
    <cofactor evidence="1">
        <name>pantetheine 4'-phosphate</name>
        <dbReference type="ChEBI" id="CHEBI:47942"/>
    </cofactor>
</comment>
<dbReference type="NCBIfam" id="TIGR01733">
    <property type="entry name" value="AA-adenyl-dom"/>
    <property type="match status" value="1"/>
</dbReference>
<dbReference type="InterPro" id="IPR057737">
    <property type="entry name" value="Condensation_MtbB-like"/>
</dbReference>
<dbReference type="GO" id="GO:0031177">
    <property type="term" value="F:phosphopantetheine binding"/>
    <property type="evidence" value="ECO:0007669"/>
    <property type="project" value="InterPro"/>
</dbReference>
<dbReference type="InterPro" id="IPR000415">
    <property type="entry name" value="Nitroreductase-like"/>
</dbReference>
<feature type="region of interest" description="Disordered" evidence="11">
    <location>
        <begin position="2026"/>
        <end position="2054"/>
    </location>
</feature>
<dbReference type="Pfam" id="PF00881">
    <property type="entry name" value="Nitroreductase"/>
    <property type="match status" value="1"/>
</dbReference>
<sequence>MTDHAIDGGIQATTLLDILRDNAARDPGALAFAHLTYPAGTDTSDGRGVAQELTRAAYDRRSAALAAILAPHLGPAGRVLVLLAPGLDFLVGLTGVMYAGGVAVACPPPVDGAGDPRTERAVQIAGNAEVTAVVTTAELVGRLGELRERLGADVPWYAVDRVDESAADGWSPPELTGDDLALLQYTSGSTGAPKGVMVSHRNLLHQIAQTAALAGLPAGANVVSWISPYHALGVAGHLLLSQYLGGRAVFLTPEDFVADPLRWLRAISDTPGPVFGCAPNFAFERCLAQVPAERRAGLDLSGWHTTFNAAERVRAETVRRFCAEFAPYGFRPETMSPGFGMTEAMLFLTGRHGDPEPLILRVDAAELEQGRVVTTDGDDRSLTLVGVGPHGPHCEILVVDPATRAPLDDDRVGELWVRGAVVCQGYWQRPELSAETFGARLADGRGPFLRTGDLGFRYAGELVLCGRLKEMIIIRGRNLYPQDVEMTCERVHPALKGAPAAAFAVDQDGEERLVVVQSIADTDGVDLDDLARRLRAAVTNEHEVEAYEVLLVGPDGVAKTVSGKVQRGACRDRYLAGELRPLARAGRPVAAAPAGPQPAAAPMRDMLLALDEALRAPVLVAELRRRLAALLGTTADRVSLDLPLAGLGLESLRAIELRRDLERDLGVGIPIAEFMRGTVAGLAGLVTGQLDAAPGGRDIAWRPVVADPEHRHEPFPLTEQQYAYFVGRAAGYDLGEVSIHIYVEIDATGLDLDRLTRALNQLVARQEMLRAVVRTDGTQQILPADQVPPVEIAVVDLSELDPAERDAQLAKTRDELSHQVLPMDHWPMFEVRASRLSGGTTRVHVSLDLLVADVASVRLFFLEWGDHYADPQAHPDPLPVSFRDYVLALDQVTDSEAYRRSRDYWLARIADLPPGPDLPLVAGTDRRHRRRRSHLLDAPRWARLRARAARRGLTPSVVQLAAFAEVLGRYSRSGRFTVNVPLFNRMPLHPRIDDIIGDFTAVTLLEIDVTPRDGLGGLAERIQRQLWQDLEHRYFSGVEVMRELSRQRGVPPGTFATVIFASAREQGRDQEGAQGALGSAWLGETVSVVSQTPQVLFDHQVYEDHGALSYHWDVIEALFPDAMLDDLFAAYTDLLERLADSDDAWVPGALEPLPAGQRELIAAAHADTAQIPDELLFTAIGRRAAVDPERTAVVAADATLTYGQLWRRATALGRTLRADGVRPNQLVAVAADKSAAQLVAALAVQLAGGAYLPIDPDLPRARQDHQLRRGEVGVVLVRAGGPNRDDWPAGLRVVPVDAGADPAGEVAPLEPAQRPEDLAYVLFTSGSTGAPKGVMLSHRATLTTVAQVRERCGLGPDDVALGLSALSFDLSVWDVFGVLGAGATLVLPEPDAARDPARWLELMAQHRVTTWNSVPALAQMLVEQAEPDGGHPGLAGLRLMWLSGDWIPVTLPERVRALAPDVRFVASGGPTETAIWCVAYDVGTVDPAWESIPYGRPLANHRINVLNDRMRPCPVGVPGEMFIGGAGLADGYWRDPELTAASFVTHPETGERLYRSGDLGRWLPDGNLQILGRDDFQVKIGGFRIELGEIEATLGRHPGVREAAVVAAGPDRQRRRLVAFVVPAAGAGDPAANGAGPAGTDLDPKVAEKKVLGDVEADPVRRAEFTLARRGLRTDLTGTPVELPSTLDGAAADALWARRASRRAFADRPVPLADLAGLLECLCSRDGEVLPKYRYASAGALYPVQTYVHVRPGRVEGLAGGSYYHDPVAHRLVPVRPGVELDRAVHVSTNQSTFDGSAFEIFLVARMSAIEPLYGNRALHFCLLEAGEMSQLLDDAAPVRQLGLCQLGLIADEEPVRDLLALAPDDRVLHSLLGGVLDPAPRPAGGGSLADRLRAHAAETLPHYMVPASVVTLDRLPLTARGKVDRAALERLADTAAEAGRGRGAAYAAPGSAVERTATEVFQRILGVDRIGVDDRFFDLGADSVTIVKIYRALCAALGRTFPLMHMFEHPTIRLLAASLDGGGGPGDSAVDEAFSRAAARRGRRSGREAEAAR</sequence>
<evidence type="ECO:0000256" key="3">
    <source>
        <dbReference type="ARBA" id="ARBA00007380"/>
    </source>
</evidence>
<evidence type="ECO:0000256" key="7">
    <source>
        <dbReference type="ARBA" id="ARBA00022598"/>
    </source>
</evidence>
<evidence type="ECO:0000313" key="14">
    <source>
        <dbReference type="Proteomes" id="UP000198242"/>
    </source>
</evidence>
<dbReference type="InterPro" id="IPR045851">
    <property type="entry name" value="AMP-bd_C_sf"/>
</dbReference>
<dbReference type="PROSITE" id="PS00012">
    <property type="entry name" value="PHOSPHOPANTETHEINE"/>
    <property type="match status" value="1"/>
</dbReference>
<dbReference type="EMBL" id="LT607411">
    <property type="protein sequence ID" value="SCE99947.1"/>
    <property type="molecule type" value="Genomic_DNA"/>
</dbReference>
<dbReference type="Gene3D" id="1.10.1200.10">
    <property type="entry name" value="ACP-like"/>
    <property type="match status" value="2"/>
</dbReference>
<dbReference type="InterPro" id="IPR009081">
    <property type="entry name" value="PP-bd_ACP"/>
</dbReference>
<dbReference type="InterPro" id="IPR025110">
    <property type="entry name" value="AMP-bd_C"/>
</dbReference>
<dbReference type="FunFam" id="3.30.559.10:FF:000023">
    <property type="entry name" value="Non-ribosomal peptide synthetase"/>
    <property type="match status" value="1"/>
</dbReference>
<dbReference type="GO" id="GO:0043041">
    <property type="term" value="P:amino acid activation for nonribosomal peptide biosynthetic process"/>
    <property type="evidence" value="ECO:0007669"/>
    <property type="project" value="TreeGrafter"/>
</dbReference>
<dbReference type="GO" id="GO:0005737">
    <property type="term" value="C:cytoplasm"/>
    <property type="evidence" value="ECO:0007669"/>
    <property type="project" value="TreeGrafter"/>
</dbReference>
<dbReference type="PROSITE" id="PS00455">
    <property type="entry name" value="AMP_BINDING"/>
    <property type="match status" value="2"/>
</dbReference>
<keyword evidence="5" id="KW-0596">Phosphopantetheine</keyword>
<evidence type="ECO:0000259" key="12">
    <source>
        <dbReference type="PROSITE" id="PS50075"/>
    </source>
</evidence>
<dbReference type="InterPro" id="IPR000873">
    <property type="entry name" value="AMP-dep_synth/lig_dom"/>
</dbReference>
<dbReference type="InterPro" id="IPR042099">
    <property type="entry name" value="ANL_N_sf"/>
</dbReference>
<dbReference type="CDD" id="cd02142">
    <property type="entry name" value="McbC_SagB-like_oxidoreductase"/>
    <property type="match status" value="1"/>
</dbReference>
<proteinExistence type="inferred from homology"/>
<keyword evidence="9" id="KW-0443">Lipid metabolism</keyword>
<dbReference type="InterPro" id="IPR023213">
    <property type="entry name" value="CAT-like_dom_sf"/>
</dbReference>
<dbReference type="SMART" id="SM00823">
    <property type="entry name" value="PKS_PP"/>
    <property type="match status" value="2"/>
</dbReference>
<dbReference type="Gene3D" id="2.30.38.10">
    <property type="entry name" value="Luciferase, Domain 3"/>
    <property type="match status" value="1"/>
</dbReference>
<dbReference type="SUPFAM" id="SSF55469">
    <property type="entry name" value="FMN-dependent nitroreductase-like"/>
    <property type="match status" value="1"/>
</dbReference>
<dbReference type="OrthoDB" id="3406074at2"/>
<dbReference type="FunFam" id="3.40.50.12780:FF:000012">
    <property type="entry name" value="Non-ribosomal peptide synthetase"/>
    <property type="match status" value="1"/>
</dbReference>
<evidence type="ECO:0000256" key="6">
    <source>
        <dbReference type="ARBA" id="ARBA00022553"/>
    </source>
</evidence>
<evidence type="ECO:0000256" key="8">
    <source>
        <dbReference type="ARBA" id="ARBA00022832"/>
    </source>
</evidence>
<evidence type="ECO:0000256" key="4">
    <source>
        <dbReference type="ARBA" id="ARBA00016743"/>
    </source>
</evidence>
<dbReference type="Proteomes" id="UP000198242">
    <property type="component" value="Chromosome I"/>
</dbReference>
<dbReference type="PANTHER" id="PTHR45527:SF10">
    <property type="entry name" value="PYOCHELIN SYNTHASE PCHF"/>
    <property type="match status" value="1"/>
</dbReference>
<dbReference type="GO" id="GO:0016874">
    <property type="term" value="F:ligase activity"/>
    <property type="evidence" value="ECO:0007669"/>
    <property type="project" value="UniProtKB-KW"/>
</dbReference>
<dbReference type="InterPro" id="IPR040097">
    <property type="entry name" value="FAAL/FAAC"/>
</dbReference>
<dbReference type="SUPFAM" id="SSF47336">
    <property type="entry name" value="ACP-like"/>
    <property type="match status" value="2"/>
</dbReference>
<dbReference type="SUPFAM" id="SSF56801">
    <property type="entry name" value="Acetyl-CoA synthetase-like"/>
    <property type="match status" value="2"/>
</dbReference>
<dbReference type="InterPro" id="IPR029479">
    <property type="entry name" value="Nitroreductase"/>
</dbReference>
<dbReference type="FunFam" id="3.40.50.12780:FF:000013">
    <property type="entry name" value="Long-chain-fatty-acid--AMP ligase FadD32"/>
    <property type="match status" value="1"/>
</dbReference>
<dbReference type="PROSITE" id="PS50075">
    <property type="entry name" value="CARRIER"/>
    <property type="match status" value="1"/>
</dbReference>
<name>A0A1C4WUM9_MICVI</name>
<evidence type="ECO:0000256" key="1">
    <source>
        <dbReference type="ARBA" id="ARBA00001957"/>
    </source>
</evidence>
<protein>
    <recommendedName>
        <fullName evidence="4">Phenyloxazoline synthase MbtB</fullName>
    </recommendedName>
    <alternativeName>
        <fullName evidence="10">Mycobactin synthetase protein B</fullName>
    </alternativeName>
</protein>
<feature type="domain" description="Carrier" evidence="12">
    <location>
        <begin position="1949"/>
        <end position="2024"/>
    </location>
</feature>
<dbReference type="Pfam" id="PF00668">
    <property type="entry name" value="Condensation"/>
    <property type="match status" value="1"/>
</dbReference>
<evidence type="ECO:0000256" key="2">
    <source>
        <dbReference type="ARBA" id="ARBA00005102"/>
    </source>
</evidence>
<dbReference type="InterPro" id="IPR006162">
    <property type="entry name" value="Ppantetheine_attach_site"/>
</dbReference>
<dbReference type="CDD" id="cd05931">
    <property type="entry name" value="FAAL"/>
    <property type="match status" value="1"/>
</dbReference>
<dbReference type="InterPro" id="IPR020845">
    <property type="entry name" value="AMP-binding_CS"/>
</dbReference>
<dbReference type="Gene3D" id="3.40.109.10">
    <property type="entry name" value="NADH Oxidase"/>
    <property type="match status" value="1"/>
</dbReference>
<reference evidence="14" key="1">
    <citation type="submission" date="2016-06" db="EMBL/GenBank/DDBJ databases">
        <authorList>
            <person name="Varghese N."/>
            <person name="Submissions Spin"/>
        </authorList>
    </citation>
    <scope>NUCLEOTIDE SEQUENCE [LARGE SCALE GENOMIC DNA]</scope>
    <source>
        <strain evidence="14">DSM 43909</strain>
    </source>
</reference>
<dbReference type="InterPro" id="IPR020806">
    <property type="entry name" value="PKS_PP-bd"/>
</dbReference>
<evidence type="ECO:0000313" key="13">
    <source>
        <dbReference type="EMBL" id="SCE99947.1"/>
    </source>
</evidence>
<dbReference type="Gene3D" id="3.40.50.12780">
    <property type="entry name" value="N-terminal domain of ligase-like"/>
    <property type="match status" value="1"/>
</dbReference>